<evidence type="ECO:0000313" key="1">
    <source>
        <dbReference type="EMBL" id="GIM91310.1"/>
    </source>
</evidence>
<sequence length="100" mass="11187">MQVTMPAQYRVRAYQQPQVLQRLPGEPAEQRCQPHPIDRIEPDLLLAELAVQHRKLVPQDENLGVLVAIAAWRSRSNANALVSSRPRCCTSSLGTSTMAR</sequence>
<keyword evidence="2" id="KW-1185">Reference proteome</keyword>
<reference evidence="1 2" key="1">
    <citation type="submission" date="2021-03" db="EMBL/GenBank/DDBJ databases">
        <title>Whole genome shotgun sequence of Actinoplanes toevensis NBRC 105298.</title>
        <authorList>
            <person name="Komaki H."/>
            <person name="Tamura T."/>
        </authorList>
    </citation>
    <scope>NUCLEOTIDE SEQUENCE [LARGE SCALE GENOMIC DNA]</scope>
    <source>
        <strain evidence="1 2">NBRC 105298</strain>
    </source>
</reference>
<organism evidence="1 2">
    <name type="scientific">Paractinoplanes toevensis</name>
    <dbReference type="NCBI Taxonomy" id="571911"/>
    <lineage>
        <taxon>Bacteria</taxon>
        <taxon>Bacillati</taxon>
        <taxon>Actinomycetota</taxon>
        <taxon>Actinomycetes</taxon>
        <taxon>Micromonosporales</taxon>
        <taxon>Micromonosporaceae</taxon>
        <taxon>Paractinoplanes</taxon>
    </lineage>
</organism>
<protein>
    <submittedName>
        <fullName evidence="1">Uncharacterized protein</fullName>
    </submittedName>
</protein>
<dbReference type="AlphaFoldDB" id="A0A919W486"/>
<comment type="caution">
    <text evidence="1">The sequence shown here is derived from an EMBL/GenBank/DDBJ whole genome shotgun (WGS) entry which is preliminary data.</text>
</comment>
<name>A0A919W486_9ACTN</name>
<dbReference type="Proteomes" id="UP000677082">
    <property type="component" value="Unassembled WGS sequence"/>
</dbReference>
<proteinExistence type="predicted"/>
<dbReference type="EMBL" id="BOQN01000044">
    <property type="protein sequence ID" value="GIM91310.1"/>
    <property type="molecule type" value="Genomic_DNA"/>
</dbReference>
<accession>A0A919W486</accession>
<evidence type="ECO:0000313" key="2">
    <source>
        <dbReference type="Proteomes" id="UP000677082"/>
    </source>
</evidence>
<gene>
    <name evidence="1" type="ORF">Ato02nite_031030</name>
</gene>